<dbReference type="GO" id="GO:0003796">
    <property type="term" value="F:lysozyme activity"/>
    <property type="evidence" value="ECO:0007669"/>
    <property type="project" value="InterPro"/>
</dbReference>
<dbReference type="InterPro" id="IPR002053">
    <property type="entry name" value="Glyco_hydro_25"/>
</dbReference>
<dbReference type="PROSITE" id="PS51904">
    <property type="entry name" value="GLYCOSYL_HYDROL_F25_2"/>
    <property type="match status" value="1"/>
</dbReference>
<dbReference type="Gene3D" id="3.20.20.80">
    <property type="entry name" value="Glycosidases"/>
    <property type="match status" value="1"/>
</dbReference>
<keyword evidence="3" id="KW-0326">Glycosidase</keyword>
<accession>A0A2P7QPS4</accession>
<dbReference type="PANTHER" id="PTHR34135:SF2">
    <property type="entry name" value="LYSOZYME"/>
    <property type="match status" value="1"/>
</dbReference>
<dbReference type="AlphaFoldDB" id="A0A2P7QPS4"/>
<evidence type="ECO:0000313" key="4">
    <source>
        <dbReference type="EMBL" id="PSJ39972.1"/>
    </source>
</evidence>
<sequence length="238" mass="26318">MIAGTGILLALGLFLYASSWHPRDRGYPIQGIDVSHHQGAIDWKRIKRQGVDFAYIKATEGADHRDRLFAANLKASAAAGIPRGAYHFFTLCRSGAEQAANFIAAVPRNRRLLPPVVDLEFGGNCAARPGRDALLKELNAFLARVEAHAGRHAILYLTREFEAAYAVSAAIDRPLWLRSLVTAPAYGARPWTLWQASNFRRLRGISGRVDWNVVAADCDFLARREACSGPRDRRRSPA</sequence>
<dbReference type="SUPFAM" id="SSF51445">
    <property type="entry name" value="(Trans)glycosidases"/>
    <property type="match status" value="1"/>
</dbReference>
<organism evidence="4 5">
    <name type="scientific">Allosphingosinicella deserti</name>
    <dbReference type="NCBI Taxonomy" id="2116704"/>
    <lineage>
        <taxon>Bacteria</taxon>
        <taxon>Pseudomonadati</taxon>
        <taxon>Pseudomonadota</taxon>
        <taxon>Alphaproteobacteria</taxon>
        <taxon>Sphingomonadales</taxon>
        <taxon>Sphingomonadaceae</taxon>
        <taxon>Allosphingosinicella</taxon>
    </lineage>
</organism>
<evidence type="ECO:0000313" key="5">
    <source>
        <dbReference type="Proteomes" id="UP000241167"/>
    </source>
</evidence>
<dbReference type="PANTHER" id="PTHR34135">
    <property type="entry name" value="LYSOZYME"/>
    <property type="match status" value="1"/>
</dbReference>
<name>A0A2P7QPS4_9SPHN</name>
<dbReference type="OrthoDB" id="9798192at2"/>
<keyword evidence="5" id="KW-1185">Reference proteome</keyword>
<dbReference type="GO" id="GO:0016052">
    <property type="term" value="P:carbohydrate catabolic process"/>
    <property type="evidence" value="ECO:0007669"/>
    <property type="project" value="TreeGrafter"/>
</dbReference>
<keyword evidence="2" id="KW-0378">Hydrolase</keyword>
<evidence type="ECO:0000256" key="2">
    <source>
        <dbReference type="ARBA" id="ARBA00022801"/>
    </source>
</evidence>
<comment type="similarity">
    <text evidence="1">Belongs to the glycosyl hydrolase 25 family.</text>
</comment>
<gene>
    <name evidence="4" type="ORF">C7I55_13250</name>
</gene>
<dbReference type="GO" id="GO:0016998">
    <property type="term" value="P:cell wall macromolecule catabolic process"/>
    <property type="evidence" value="ECO:0007669"/>
    <property type="project" value="InterPro"/>
</dbReference>
<dbReference type="InterPro" id="IPR017853">
    <property type="entry name" value="GH"/>
</dbReference>
<dbReference type="Pfam" id="PF01183">
    <property type="entry name" value="Glyco_hydro_25"/>
    <property type="match status" value="1"/>
</dbReference>
<dbReference type="SMART" id="SM00641">
    <property type="entry name" value="Glyco_25"/>
    <property type="match status" value="1"/>
</dbReference>
<reference evidence="4 5" key="1">
    <citation type="submission" date="2018-03" db="EMBL/GenBank/DDBJ databases">
        <title>The draft genome of Sphingosinicella sp. GL-C-18.</title>
        <authorList>
            <person name="Liu L."/>
            <person name="Li L."/>
            <person name="Liang L."/>
            <person name="Zhang X."/>
            <person name="Wang T."/>
        </authorList>
    </citation>
    <scope>NUCLEOTIDE SEQUENCE [LARGE SCALE GENOMIC DNA]</scope>
    <source>
        <strain evidence="4 5">GL-C-18</strain>
    </source>
</reference>
<dbReference type="GO" id="GO:0009253">
    <property type="term" value="P:peptidoglycan catabolic process"/>
    <property type="evidence" value="ECO:0007669"/>
    <property type="project" value="InterPro"/>
</dbReference>
<evidence type="ECO:0000256" key="1">
    <source>
        <dbReference type="ARBA" id="ARBA00010646"/>
    </source>
</evidence>
<protein>
    <submittedName>
        <fullName evidence="4">Lysozyme</fullName>
    </submittedName>
</protein>
<comment type="caution">
    <text evidence="4">The sequence shown here is derived from an EMBL/GenBank/DDBJ whole genome shotgun (WGS) entry which is preliminary data.</text>
</comment>
<evidence type="ECO:0000256" key="3">
    <source>
        <dbReference type="ARBA" id="ARBA00023295"/>
    </source>
</evidence>
<proteinExistence type="inferred from homology"/>
<dbReference type="Proteomes" id="UP000241167">
    <property type="component" value="Unassembled WGS sequence"/>
</dbReference>
<dbReference type="EMBL" id="PXYI01000004">
    <property type="protein sequence ID" value="PSJ39972.1"/>
    <property type="molecule type" value="Genomic_DNA"/>
</dbReference>
<dbReference type="InterPro" id="IPR018077">
    <property type="entry name" value="Glyco_hydro_fam25_subgr"/>
</dbReference>